<comment type="caution">
    <text evidence="1">The sequence shown here is derived from an EMBL/GenBank/DDBJ whole genome shotgun (WGS) entry which is preliminary data.</text>
</comment>
<dbReference type="GeneID" id="34567293"/>
<evidence type="ECO:0000313" key="2">
    <source>
        <dbReference type="Proteomes" id="UP000176998"/>
    </source>
</evidence>
<proteinExistence type="predicted"/>
<dbReference type="RefSeq" id="XP_022467710.1">
    <property type="nucleotide sequence ID" value="XM_022625783.1"/>
</dbReference>
<evidence type="ECO:0000313" key="1">
    <source>
        <dbReference type="EMBL" id="OHE90533.1"/>
    </source>
</evidence>
<reference evidence="1 2" key="1">
    <citation type="submission" date="2016-09" db="EMBL/GenBank/DDBJ databases">
        <authorList>
            <person name="Capua I."/>
            <person name="De Benedictis P."/>
            <person name="Joannis T."/>
            <person name="Lombin L.H."/>
            <person name="Cattoli G."/>
        </authorList>
    </citation>
    <scope>NUCLEOTIDE SEQUENCE [LARGE SCALE GENOMIC DNA]</scope>
    <source>
        <strain evidence="1 2">IMI 309357</strain>
    </source>
</reference>
<gene>
    <name evidence="1" type="ORF">CORC01_14172</name>
</gene>
<keyword evidence="2" id="KW-1185">Reference proteome</keyword>
<organism evidence="1 2">
    <name type="scientific">Colletotrichum orchidophilum</name>
    <dbReference type="NCBI Taxonomy" id="1209926"/>
    <lineage>
        <taxon>Eukaryota</taxon>
        <taxon>Fungi</taxon>
        <taxon>Dikarya</taxon>
        <taxon>Ascomycota</taxon>
        <taxon>Pezizomycotina</taxon>
        <taxon>Sordariomycetes</taxon>
        <taxon>Hypocreomycetidae</taxon>
        <taxon>Glomerellales</taxon>
        <taxon>Glomerellaceae</taxon>
        <taxon>Colletotrichum</taxon>
    </lineage>
</organism>
<dbReference type="AlphaFoldDB" id="A0A1G4ANB1"/>
<protein>
    <submittedName>
        <fullName evidence="1">Uncharacterized protein</fullName>
    </submittedName>
</protein>
<accession>A0A1G4ANB1</accession>
<sequence length="29" mass="3250">MQGPVVRTVFVLTIGSHLIRTCGYPNFRS</sequence>
<dbReference type="Proteomes" id="UP000176998">
    <property type="component" value="Unassembled WGS sequence"/>
</dbReference>
<dbReference type="EMBL" id="MJBS01000247">
    <property type="protein sequence ID" value="OHE90533.1"/>
    <property type="molecule type" value="Genomic_DNA"/>
</dbReference>
<name>A0A1G4ANB1_9PEZI</name>